<keyword evidence="4" id="KW-0342">GTP-binding</keyword>
<evidence type="ECO:0000256" key="1">
    <source>
        <dbReference type="ARBA" id="ARBA00022448"/>
    </source>
</evidence>
<reference evidence="5 6" key="1">
    <citation type="journal article" date="2013" name="Genome Biol.">
        <title>Genome of Acanthamoeba castellanii highlights extensive lateral gene transfer and early evolution of tyrosine kinase signaling.</title>
        <authorList>
            <person name="Clarke M."/>
            <person name="Lohan A.J."/>
            <person name="Liu B."/>
            <person name="Lagkouvardos I."/>
            <person name="Roy S."/>
            <person name="Zafar N."/>
            <person name="Bertelli C."/>
            <person name="Schilde C."/>
            <person name="Kianianmomeni A."/>
            <person name="Burglin T.R."/>
            <person name="Frech C."/>
            <person name="Turcotte B."/>
            <person name="Kopec K.O."/>
            <person name="Synnott J.M."/>
            <person name="Choo C."/>
            <person name="Paponov I."/>
            <person name="Finkler A."/>
            <person name="Soon Heng Tan C."/>
            <person name="Hutchins A.P."/>
            <person name="Weinmeier T."/>
            <person name="Rattei T."/>
            <person name="Chu J.S."/>
            <person name="Gimenez G."/>
            <person name="Irimia M."/>
            <person name="Rigden D.J."/>
            <person name="Fitzpatrick D.A."/>
            <person name="Lorenzo-Morales J."/>
            <person name="Bateman A."/>
            <person name="Chiu C.H."/>
            <person name="Tang P."/>
            <person name="Hegemann P."/>
            <person name="Fromm H."/>
            <person name="Raoult D."/>
            <person name="Greub G."/>
            <person name="Miranda-Saavedra D."/>
            <person name="Chen N."/>
            <person name="Nash P."/>
            <person name="Ginger M.L."/>
            <person name="Horn M."/>
            <person name="Schaap P."/>
            <person name="Caler L."/>
            <person name="Loftus B."/>
        </authorList>
    </citation>
    <scope>NUCLEOTIDE SEQUENCE [LARGE SCALE GENOMIC DNA]</scope>
    <source>
        <strain evidence="5 6">Neff</strain>
    </source>
</reference>
<dbReference type="Gene3D" id="3.40.50.300">
    <property type="entry name" value="P-loop containing nucleotide triphosphate hydrolases"/>
    <property type="match status" value="1"/>
</dbReference>
<accession>L8GIF4</accession>
<dbReference type="RefSeq" id="XP_004333974.1">
    <property type="nucleotide sequence ID" value="XM_004333926.1"/>
</dbReference>
<dbReference type="Pfam" id="PF00071">
    <property type="entry name" value="Ras"/>
    <property type="match status" value="1"/>
</dbReference>
<dbReference type="SMART" id="SM00176">
    <property type="entry name" value="RAN"/>
    <property type="match status" value="1"/>
</dbReference>
<dbReference type="InterPro" id="IPR027417">
    <property type="entry name" value="P-loop_NTPase"/>
</dbReference>
<dbReference type="GO" id="GO:0005634">
    <property type="term" value="C:nucleus"/>
    <property type="evidence" value="ECO:0007669"/>
    <property type="project" value="TreeGrafter"/>
</dbReference>
<dbReference type="AlphaFoldDB" id="L8GIF4"/>
<dbReference type="PANTHER" id="PTHR24071">
    <property type="entry name" value="RAN GTPASE"/>
    <property type="match status" value="1"/>
</dbReference>
<evidence type="ECO:0000313" key="5">
    <source>
        <dbReference type="EMBL" id="ELR11961.1"/>
    </source>
</evidence>
<dbReference type="InterPro" id="IPR002041">
    <property type="entry name" value="Ran_GTPase"/>
</dbReference>
<dbReference type="GO" id="GO:0005737">
    <property type="term" value="C:cytoplasm"/>
    <property type="evidence" value="ECO:0007669"/>
    <property type="project" value="TreeGrafter"/>
</dbReference>
<dbReference type="GeneID" id="14912437"/>
<dbReference type="OrthoDB" id="48625at2759"/>
<dbReference type="SMART" id="SM00175">
    <property type="entry name" value="RAB"/>
    <property type="match status" value="1"/>
</dbReference>
<evidence type="ECO:0000256" key="3">
    <source>
        <dbReference type="ARBA" id="ARBA00022927"/>
    </source>
</evidence>
<dbReference type="GO" id="GO:0003924">
    <property type="term" value="F:GTPase activity"/>
    <property type="evidence" value="ECO:0007669"/>
    <property type="project" value="InterPro"/>
</dbReference>
<dbReference type="PANTHER" id="PTHR24071:SF0">
    <property type="entry name" value="GTP-BINDING NUCLEAR PROTEIN RAN"/>
    <property type="match status" value="1"/>
</dbReference>
<dbReference type="GO" id="GO:0000054">
    <property type="term" value="P:ribosomal subunit export from nucleus"/>
    <property type="evidence" value="ECO:0007669"/>
    <property type="project" value="TreeGrafter"/>
</dbReference>
<evidence type="ECO:0000256" key="2">
    <source>
        <dbReference type="ARBA" id="ARBA00022741"/>
    </source>
</evidence>
<protein>
    <submittedName>
        <fullName evidence="5">Ranlike small GTPase</fullName>
    </submittedName>
</protein>
<dbReference type="KEGG" id="acan:ACA1_400260"/>
<dbReference type="EMBL" id="KB008145">
    <property type="protein sequence ID" value="ELR11961.1"/>
    <property type="molecule type" value="Genomic_DNA"/>
</dbReference>
<dbReference type="GO" id="GO:0006606">
    <property type="term" value="P:protein import into nucleus"/>
    <property type="evidence" value="ECO:0007669"/>
    <property type="project" value="TreeGrafter"/>
</dbReference>
<dbReference type="STRING" id="1257118.L8GIF4"/>
<keyword evidence="1" id="KW-0813">Transport</keyword>
<keyword evidence="6" id="KW-1185">Reference proteome</keyword>
<gene>
    <name evidence="5" type="ORF">ACA1_400260</name>
</gene>
<keyword evidence="3" id="KW-0653">Protein transport</keyword>
<sequence length="177" mass="19916">MQAGSQAPRFKLVLVGDAAVGKSTFLMRHLCGEFERKHIPTMTSQPRDLQFYTTIGALCFEVWDCPPSPEAVRESLVDASGVIIAFDASQKETTKGARSWYKLVRDSAGESLLVAVCGFKADLRVRSRTPVKVPGVPYWPVSARSNYNFEKPFLFFARRLTGYHHRSLTRDTFECPH</sequence>
<evidence type="ECO:0000256" key="4">
    <source>
        <dbReference type="ARBA" id="ARBA00023134"/>
    </source>
</evidence>
<dbReference type="PRINTS" id="PR00449">
    <property type="entry name" value="RASTRNSFRMNG"/>
</dbReference>
<evidence type="ECO:0000313" key="6">
    <source>
        <dbReference type="Proteomes" id="UP000011083"/>
    </source>
</evidence>
<dbReference type="VEuPathDB" id="AmoebaDB:ACA1_400260"/>
<organism evidence="5 6">
    <name type="scientific">Acanthamoeba castellanii (strain ATCC 30010 / Neff)</name>
    <dbReference type="NCBI Taxonomy" id="1257118"/>
    <lineage>
        <taxon>Eukaryota</taxon>
        <taxon>Amoebozoa</taxon>
        <taxon>Discosea</taxon>
        <taxon>Longamoebia</taxon>
        <taxon>Centramoebida</taxon>
        <taxon>Acanthamoebidae</taxon>
        <taxon>Acanthamoeba</taxon>
    </lineage>
</organism>
<dbReference type="InterPro" id="IPR001806">
    <property type="entry name" value="Small_GTPase"/>
</dbReference>
<dbReference type="SUPFAM" id="SSF52540">
    <property type="entry name" value="P-loop containing nucleoside triphosphate hydrolases"/>
    <property type="match status" value="1"/>
</dbReference>
<name>L8GIF4_ACACF</name>
<proteinExistence type="predicted"/>
<keyword evidence="2" id="KW-0547">Nucleotide-binding</keyword>
<dbReference type="Proteomes" id="UP000011083">
    <property type="component" value="Unassembled WGS sequence"/>
</dbReference>
<dbReference type="GO" id="GO:0005525">
    <property type="term" value="F:GTP binding"/>
    <property type="evidence" value="ECO:0007669"/>
    <property type="project" value="UniProtKB-KW"/>
</dbReference>